<dbReference type="AlphaFoldDB" id="A0A4C1XU90"/>
<dbReference type="EMBL" id="BGZK01000987">
    <property type="protein sequence ID" value="GBP67546.1"/>
    <property type="molecule type" value="Genomic_DNA"/>
</dbReference>
<reference evidence="1 2" key="1">
    <citation type="journal article" date="2019" name="Commun. Biol.">
        <title>The bagworm genome reveals a unique fibroin gene that provides high tensile strength.</title>
        <authorList>
            <person name="Kono N."/>
            <person name="Nakamura H."/>
            <person name="Ohtoshi R."/>
            <person name="Tomita M."/>
            <person name="Numata K."/>
            <person name="Arakawa K."/>
        </authorList>
    </citation>
    <scope>NUCLEOTIDE SEQUENCE [LARGE SCALE GENOMIC DNA]</scope>
</reference>
<protein>
    <submittedName>
        <fullName evidence="1">Uncharacterized protein</fullName>
    </submittedName>
</protein>
<gene>
    <name evidence="1" type="ORF">EVAR_98599_1</name>
</gene>
<comment type="caution">
    <text evidence="1">The sequence shown here is derived from an EMBL/GenBank/DDBJ whole genome shotgun (WGS) entry which is preliminary data.</text>
</comment>
<name>A0A4C1XU90_EUMVA</name>
<sequence length="67" mass="6914">MSILHTLAPVRLGVCSASPYTVGQHARVLAARDLLCGGSVKGILSAQEVTGTPAQVGPIRYLDARAV</sequence>
<evidence type="ECO:0000313" key="1">
    <source>
        <dbReference type="EMBL" id="GBP67546.1"/>
    </source>
</evidence>
<evidence type="ECO:0000313" key="2">
    <source>
        <dbReference type="Proteomes" id="UP000299102"/>
    </source>
</evidence>
<organism evidence="1 2">
    <name type="scientific">Eumeta variegata</name>
    <name type="common">Bagworm moth</name>
    <name type="synonym">Eumeta japonica</name>
    <dbReference type="NCBI Taxonomy" id="151549"/>
    <lineage>
        <taxon>Eukaryota</taxon>
        <taxon>Metazoa</taxon>
        <taxon>Ecdysozoa</taxon>
        <taxon>Arthropoda</taxon>
        <taxon>Hexapoda</taxon>
        <taxon>Insecta</taxon>
        <taxon>Pterygota</taxon>
        <taxon>Neoptera</taxon>
        <taxon>Endopterygota</taxon>
        <taxon>Lepidoptera</taxon>
        <taxon>Glossata</taxon>
        <taxon>Ditrysia</taxon>
        <taxon>Tineoidea</taxon>
        <taxon>Psychidae</taxon>
        <taxon>Oiketicinae</taxon>
        <taxon>Eumeta</taxon>
    </lineage>
</organism>
<accession>A0A4C1XU90</accession>
<keyword evidence="2" id="KW-1185">Reference proteome</keyword>
<proteinExistence type="predicted"/>
<dbReference type="Proteomes" id="UP000299102">
    <property type="component" value="Unassembled WGS sequence"/>
</dbReference>